<dbReference type="Proteomes" id="UP000007174">
    <property type="component" value="Unassembled WGS sequence"/>
</dbReference>
<reference evidence="3" key="1">
    <citation type="journal article" date="2012" name="Nat. Genet.">
        <title>Lifestyle transitions in plant pathogenic Colletotrichum fungi deciphered by genome and transcriptome analyses.</title>
        <authorList>
            <person name="O'Connell R.J."/>
            <person name="Thon M.R."/>
            <person name="Hacquard S."/>
            <person name="Amyotte S.G."/>
            <person name="Kleemann J."/>
            <person name="Torres M.F."/>
            <person name="Damm U."/>
            <person name="Buiate E.A."/>
            <person name="Epstein L."/>
            <person name="Alkan N."/>
            <person name="Altmueller J."/>
            <person name="Alvarado-Balderrama L."/>
            <person name="Bauser C.A."/>
            <person name="Becker C."/>
            <person name="Birren B.W."/>
            <person name="Chen Z."/>
            <person name="Choi J."/>
            <person name="Crouch J.A."/>
            <person name="Duvick J.P."/>
            <person name="Farman M.A."/>
            <person name="Gan P."/>
            <person name="Heiman D."/>
            <person name="Henrissat B."/>
            <person name="Howard R.J."/>
            <person name="Kabbage M."/>
            <person name="Koch C."/>
            <person name="Kracher B."/>
            <person name="Kubo Y."/>
            <person name="Law A.D."/>
            <person name="Lebrun M.-H."/>
            <person name="Lee Y.-H."/>
            <person name="Miyara I."/>
            <person name="Moore N."/>
            <person name="Neumann U."/>
            <person name="Nordstroem K."/>
            <person name="Panaccione D.G."/>
            <person name="Panstruga R."/>
            <person name="Place M."/>
            <person name="Proctor R.H."/>
            <person name="Prusky D."/>
            <person name="Rech G."/>
            <person name="Reinhardt R."/>
            <person name="Rollins J.A."/>
            <person name="Rounsley S."/>
            <person name="Schardl C.L."/>
            <person name="Schwartz D.C."/>
            <person name="Shenoy N."/>
            <person name="Shirasu K."/>
            <person name="Sikhakolli U.R."/>
            <person name="Stueber K."/>
            <person name="Sukno S.A."/>
            <person name="Sweigard J.A."/>
            <person name="Takano Y."/>
            <person name="Takahara H."/>
            <person name="Trail F."/>
            <person name="van der Does H.C."/>
            <person name="Voll L.M."/>
            <person name="Will I."/>
            <person name="Young S."/>
            <person name="Zeng Q."/>
            <person name="Zhang J."/>
            <person name="Zhou S."/>
            <person name="Dickman M.B."/>
            <person name="Schulze-Lefert P."/>
            <person name="Ver Loren van Themaat E."/>
            <person name="Ma L.-J."/>
            <person name="Vaillancourt L.J."/>
        </authorList>
    </citation>
    <scope>NUCLEOTIDE SEQUENCE [LARGE SCALE GENOMIC DNA]</scope>
    <source>
        <strain evidence="3">IMI 349063</strain>
    </source>
</reference>
<dbReference type="STRING" id="759273.H1VZ88"/>
<organism evidence="2 3">
    <name type="scientific">Colletotrichum higginsianum (strain IMI 349063)</name>
    <name type="common">Crucifer anthracnose fungus</name>
    <dbReference type="NCBI Taxonomy" id="759273"/>
    <lineage>
        <taxon>Eukaryota</taxon>
        <taxon>Fungi</taxon>
        <taxon>Dikarya</taxon>
        <taxon>Ascomycota</taxon>
        <taxon>Pezizomycotina</taxon>
        <taxon>Sordariomycetes</taxon>
        <taxon>Hypocreomycetidae</taxon>
        <taxon>Glomerellales</taxon>
        <taxon>Glomerellaceae</taxon>
        <taxon>Colletotrichum</taxon>
        <taxon>Colletotrichum destructivum species complex</taxon>
    </lineage>
</organism>
<dbReference type="VEuPathDB" id="FungiDB:CH63R_07094"/>
<protein>
    <submittedName>
        <fullName evidence="2">Uncharacterized protein</fullName>
    </submittedName>
</protein>
<feature type="compositionally biased region" description="Low complexity" evidence="1">
    <location>
        <begin position="10"/>
        <end position="24"/>
    </location>
</feature>
<proteinExistence type="predicted"/>
<dbReference type="AlphaFoldDB" id="H1VZ88"/>
<feature type="compositionally biased region" description="Gly residues" evidence="1">
    <location>
        <begin position="54"/>
        <end position="64"/>
    </location>
</feature>
<evidence type="ECO:0000313" key="2">
    <source>
        <dbReference type="EMBL" id="CCF45550.1"/>
    </source>
</evidence>
<accession>H1VZ88</accession>
<feature type="region of interest" description="Disordered" evidence="1">
    <location>
        <begin position="1"/>
        <end position="75"/>
    </location>
</feature>
<evidence type="ECO:0000313" key="3">
    <source>
        <dbReference type="Proteomes" id="UP000007174"/>
    </source>
</evidence>
<sequence>EELEVQSEPNNNDNNNDNNENNDNNDTHDDRVYNPRANSIDGRREGWLAPGTEGSSGRGSGRGGTPNWQRHEIEARKSWEAAWEVTVPRGRLPSIPEDGGPPGSS</sequence>
<feature type="non-terminal residue" evidence="2">
    <location>
        <position position="1"/>
    </location>
</feature>
<dbReference type="EMBL" id="CACQ02007847">
    <property type="protein sequence ID" value="CCF45550.1"/>
    <property type="molecule type" value="Genomic_DNA"/>
</dbReference>
<gene>
    <name evidence="2" type="ORF">CH063_14597</name>
</gene>
<name>H1VZ88_COLHI</name>
<evidence type="ECO:0000256" key="1">
    <source>
        <dbReference type="SAM" id="MobiDB-lite"/>
    </source>
</evidence>
<dbReference type="HOGENOM" id="CLU_2242879_0_0_1"/>